<comment type="catalytic activity">
    <reaction evidence="7">
        <text>(6S)-5-methyl-5,6,7,8-tetrahydrofolate + NAD(+) = (6R)-5,10-methylene-5,6,7,8-tetrahydrofolate + NADH + H(+)</text>
        <dbReference type="Rhea" id="RHEA:19821"/>
        <dbReference type="ChEBI" id="CHEBI:15378"/>
        <dbReference type="ChEBI" id="CHEBI:15636"/>
        <dbReference type="ChEBI" id="CHEBI:18608"/>
        <dbReference type="ChEBI" id="CHEBI:57540"/>
        <dbReference type="ChEBI" id="CHEBI:57945"/>
        <dbReference type="EC" id="1.5.1.54"/>
    </reaction>
    <physiologicalReaction direction="right-to-left" evidence="7">
        <dbReference type="Rhea" id="RHEA:19823"/>
    </physiologicalReaction>
</comment>
<dbReference type="AlphaFoldDB" id="A0A852RIT6"/>
<keyword evidence="6 8" id="KW-0560">Oxidoreductase</keyword>
<evidence type="ECO:0000256" key="3">
    <source>
        <dbReference type="ARBA" id="ARBA00006743"/>
    </source>
</evidence>
<reference evidence="9 10" key="1">
    <citation type="submission" date="2020-07" db="EMBL/GenBank/DDBJ databases">
        <title>Sequencing the genomes of 1000 actinobacteria strains.</title>
        <authorList>
            <person name="Klenk H.-P."/>
        </authorList>
    </citation>
    <scope>NUCLEOTIDE SEQUENCE [LARGE SCALE GENOMIC DNA]</scope>
    <source>
        <strain evidence="9 10">DSM 19082</strain>
    </source>
</reference>
<evidence type="ECO:0000313" key="9">
    <source>
        <dbReference type="EMBL" id="NYD29236.1"/>
    </source>
</evidence>
<dbReference type="GO" id="GO:0005829">
    <property type="term" value="C:cytosol"/>
    <property type="evidence" value="ECO:0007669"/>
    <property type="project" value="TreeGrafter"/>
</dbReference>
<comment type="pathway">
    <text evidence="2 8">One-carbon metabolism; tetrahydrofolate interconversion.</text>
</comment>
<evidence type="ECO:0000256" key="1">
    <source>
        <dbReference type="ARBA" id="ARBA00001974"/>
    </source>
</evidence>
<dbReference type="PANTHER" id="PTHR45754">
    <property type="entry name" value="METHYLENETETRAHYDROFOLATE REDUCTASE"/>
    <property type="match status" value="1"/>
</dbReference>
<protein>
    <recommendedName>
        <fullName evidence="8">Methylenetetrahydrofolate reductase</fullName>
    </recommendedName>
</protein>
<evidence type="ECO:0000256" key="7">
    <source>
        <dbReference type="ARBA" id="ARBA00048628"/>
    </source>
</evidence>
<dbReference type="EMBL" id="JACCBF010000001">
    <property type="protein sequence ID" value="NYD29236.1"/>
    <property type="molecule type" value="Genomic_DNA"/>
</dbReference>
<dbReference type="PANTHER" id="PTHR45754:SF3">
    <property type="entry name" value="METHYLENETETRAHYDROFOLATE REDUCTASE (NADPH)"/>
    <property type="match status" value="1"/>
</dbReference>
<evidence type="ECO:0000256" key="2">
    <source>
        <dbReference type="ARBA" id="ARBA00004777"/>
    </source>
</evidence>
<organism evidence="9 10">
    <name type="scientific">Nocardioides kongjuensis</name>
    <dbReference type="NCBI Taxonomy" id="349522"/>
    <lineage>
        <taxon>Bacteria</taxon>
        <taxon>Bacillati</taxon>
        <taxon>Actinomycetota</taxon>
        <taxon>Actinomycetes</taxon>
        <taxon>Propionibacteriales</taxon>
        <taxon>Nocardioidaceae</taxon>
        <taxon>Nocardioides</taxon>
    </lineage>
</organism>
<dbReference type="Gene3D" id="3.20.20.220">
    <property type="match status" value="1"/>
</dbReference>
<keyword evidence="4 8" id="KW-0285">Flavoprotein</keyword>
<name>A0A852RIT6_9ACTN</name>
<dbReference type="Proteomes" id="UP000582231">
    <property type="component" value="Unassembled WGS sequence"/>
</dbReference>
<keyword evidence="5 8" id="KW-0274">FAD</keyword>
<gene>
    <name evidence="9" type="ORF">BJ958_000782</name>
</gene>
<accession>A0A852RIT6</accession>
<evidence type="ECO:0000313" key="10">
    <source>
        <dbReference type="Proteomes" id="UP000582231"/>
    </source>
</evidence>
<proteinExistence type="inferred from homology"/>
<dbReference type="GO" id="GO:0106312">
    <property type="term" value="F:methylenetetrahydrofolate reductase (NADH) activity"/>
    <property type="evidence" value="ECO:0007669"/>
    <property type="project" value="UniProtKB-EC"/>
</dbReference>
<evidence type="ECO:0000256" key="4">
    <source>
        <dbReference type="ARBA" id="ARBA00022630"/>
    </source>
</evidence>
<dbReference type="InterPro" id="IPR003171">
    <property type="entry name" value="Mehydrof_redctse-like"/>
</dbReference>
<sequence>MRAQDRATVRRLLGNARYEILPTATIEAKVLEAVPTEVPLTVTASPSMGLERTVGTAERLAAAGYTVVPHLAARMVSGRAELVELVDRLTAAGITNVFVPGGDADPVGDYHDAVSLLEDLTAIGSPFAHVGVTGYPESHPKIHDDLTVQSMWDKRKHATYIVSNLTFDPAVIKDWLQRVRRRGVELPLLLGVPGPVDRAKLLGMATKIGVGDSTRFLAKQKGLMTRLVAPGGFTGESFVEKCAPTLGDPLMRVSGLHLYTFNQVAETERWRQDWLARLDG</sequence>
<comment type="caution">
    <text evidence="9">The sequence shown here is derived from an EMBL/GenBank/DDBJ whole genome shotgun (WGS) entry which is preliminary data.</text>
</comment>
<dbReference type="GO" id="GO:0009086">
    <property type="term" value="P:methionine biosynthetic process"/>
    <property type="evidence" value="ECO:0007669"/>
    <property type="project" value="TreeGrafter"/>
</dbReference>
<dbReference type="RefSeq" id="WP_179725632.1">
    <property type="nucleotide sequence ID" value="NZ_BAABEF010000001.1"/>
</dbReference>
<dbReference type="GO" id="GO:0035999">
    <property type="term" value="P:tetrahydrofolate interconversion"/>
    <property type="evidence" value="ECO:0007669"/>
    <property type="project" value="UniProtKB-UniPathway"/>
</dbReference>
<dbReference type="InterPro" id="IPR029041">
    <property type="entry name" value="FAD-linked_oxidoreductase-like"/>
</dbReference>
<comment type="cofactor">
    <cofactor evidence="1 8">
        <name>FAD</name>
        <dbReference type="ChEBI" id="CHEBI:57692"/>
    </cofactor>
</comment>
<dbReference type="Pfam" id="PF02219">
    <property type="entry name" value="MTHFR"/>
    <property type="match status" value="1"/>
</dbReference>
<dbReference type="SUPFAM" id="SSF51730">
    <property type="entry name" value="FAD-linked oxidoreductase"/>
    <property type="match status" value="1"/>
</dbReference>
<evidence type="ECO:0000256" key="5">
    <source>
        <dbReference type="ARBA" id="ARBA00022827"/>
    </source>
</evidence>
<keyword evidence="10" id="KW-1185">Reference proteome</keyword>
<dbReference type="UniPathway" id="UPA00193"/>
<evidence type="ECO:0000256" key="8">
    <source>
        <dbReference type="RuleBase" id="RU003862"/>
    </source>
</evidence>
<comment type="similarity">
    <text evidence="3 8">Belongs to the methylenetetrahydrofolate reductase family.</text>
</comment>
<dbReference type="GO" id="GO:0071949">
    <property type="term" value="F:FAD binding"/>
    <property type="evidence" value="ECO:0007669"/>
    <property type="project" value="TreeGrafter"/>
</dbReference>
<evidence type="ECO:0000256" key="6">
    <source>
        <dbReference type="ARBA" id="ARBA00023002"/>
    </source>
</evidence>